<gene>
    <name evidence="1" type="ORF">LCGC14_1821220</name>
</gene>
<dbReference type="EMBL" id="LAZR01017836">
    <property type="protein sequence ID" value="KKL98757.1"/>
    <property type="molecule type" value="Genomic_DNA"/>
</dbReference>
<dbReference type="AlphaFoldDB" id="A0A0F9JIG5"/>
<protein>
    <submittedName>
        <fullName evidence="1">Uncharacterized protein</fullName>
    </submittedName>
</protein>
<evidence type="ECO:0000313" key="1">
    <source>
        <dbReference type="EMBL" id="KKL98757.1"/>
    </source>
</evidence>
<comment type="caution">
    <text evidence="1">The sequence shown here is derived from an EMBL/GenBank/DDBJ whole genome shotgun (WGS) entry which is preliminary data.</text>
</comment>
<accession>A0A0F9JIG5</accession>
<sequence>MVVETKVKVGGLWRIIGAPEVKYSGSWRAIQTIQVKKAGVWETVFEIAGSPLNATNTIVQSEVFSGAVHSGVYFNSDGTMDEVGPGLTDLTFLGLDQVGNDHTGEWYDDSPTGSQWEIRCASMVSGTWSGQAASVGIWIDLSGNRLWRVTRLAGKTYTPGTIVAIGNMEIREVADIGNIVTFTLRAEAIQS</sequence>
<name>A0A0F9JIG5_9ZZZZ</name>
<organism evidence="1">
    <name type="scientific">marine sediment metagenome</name>
    <dbReference type="NCBI Taxonomy" id="412755"/>
    <lineage>
        <taxon>unclassified sequences</taxon>
        <taxon>metagenomes</taxon>
        <taxon>ecological metagenomes</taxon>
    </lineage>
</organism>
<reference evidence="1" key="1">
    <citation type="journal article" date="2015" name="Nature">
        <title>Complex archaea that bridge the gap between prokaryotes and eukaryotes.</title>
        <authorList>
            <person name="Spang A."/>
            <person name="Saw J.H."/>
            <person name="Jorgensen S.L."/>
            <person name="Zaremba-Niedzwiedzka K."/>
            <person name="Martijn J."/>
            <person name="Lind A.E."/>
            <person name="van Eijk R."/>
            <person name="Schleper C."/>
            <person name="Guy L."/>
            <person name="Ettema T.J."/>
        </authorList>
    </citation>
    <scope>NUCLEOTIDE SEQUENCE</scope>
</reference>
<proteinExistence type="predicted"/>